<gene>
    <name evidence="2" type="ORF">RCOM_0820890</name>
</gene>
<keyword evidence="3" id="KW-1185">Reference proteome</keyword>
<organism evidence="2 3">
    <name type="scientific">Ricinus communis</name>
    <name type="common">Castor bean</name>
    <dbReference type="NCBI Taxonomy" id="3988"/>
    <lineage>
        <taxon>Eukaryota</taxon>
        <taxon>Viridiplantae</taxon>
        <taxon>Streptophyta</taxon>
        <taxon>Embryophyta</taxon>
        <taxon>Tracheophyta</taxon>
        <taxon>Spermatophyta</taxon>
        <taxon>Magnoliopsida</taxon>
        <taxon>eudicotyledons</taxon>
        <taxon>Gunneridae</taxon>
        <taxon>Pentapetalae</taxon>
        <taxon>rosids</taxon>
        <taxon>fabids</taxon>
        <taxon>Malpighiales</taxon>
        <taxon>Euphorbiaceae</taxon>
        <taxon>Acalyphoideae</taxon>
        <taxon>Acalypheae</taxon>
        <taxon>Ricinus</taxon>
    </lineage>
</organism>
<reference evidence="3" key="1">
    <citation type="journal article" date="2010" name="Nat. Biotechnol.">
        <title>Draft genome sequence of the oilseed species Ricinus communis.</title>
        <authorList>
            <person name="Chan A.P."/>
            <person name="Crabtree J."/>
            <person name="Zhao Q."/>
            <person name="Lorenzi H."/>
            <person name="Orvis J."/>
            <person name="Puiu D."/>
            <person name="Melake-Berhan A."/>
            <person name="Jones K.M."/>
            <person name="Redman J."/>
            <person name="Chen G."/>
            <person name="Cahoon E.B."/>
            <person name="Gedil M."/>
            <person name="Stanke M."/>
            <person name="Haas B.J."/>
            <person name="Wortman J.R."/>
            <person name="Fraser-Liggett C.M."/>
            <person name="Ravel J."/>
            <person name="Rabinowicz P.D."/>
        </authorList>
    </citation>
    <scope>NUCLEOTIDE SEQUENCE [LARGE SCALE GENOMIC DNA]</scope>
    <source>
        <strain evidence="3">cv. Hale</strain>
    </source>
</reference>
<sequence>MSERREVPQRESPLGISEGQHRQSKAHRCNDHAEDVIQACFEGNPFKTVP</sequence>
<evidence type="ECO:0000256" key="1">
    <source>
        <dbReference type="SAM" id="MobiDB-lite"/>
    </source>
</evidence>
<protein>
    <submittedName>
        <fullName evidence="2">Uncharacterized protein</fullName>
    </submittedName>
</protein>
<proteinExistence type="predicted"/>
<dbReference type="Proteomes" id="UP000008311">
    <property type="component" value="Unassembled WGS sequence"/>
</dbReference>
<evidence type="ECO:0000313" key="2">
    <source>
        <dbReference type="EMBL" id="EEF37215.1"/>
    </source>
</evidence>
<dbReference type="AlphaFoldDB" id="B9SGY0"/>
<accession>B9SGY0</accession>
<feature type="region of interest" description="Disordered" evidence="1">
    <location>
        <begin position="1"/>
        <end position="29"/>
    </location>
</feature>
<name>B9SGY0_RICCO</name>
<dbReference type="STRING" id="3988.B9SGY0"/>
<evidence type="ECO:0000313" key="3">
    <source>
        <dbReference type="Proteomes" id="UP000008311"/>
    </source>
</evidence>
<dbReference type="InParanoid" id="B9SGY0"/>
<dbReference type="EMBL" id="EQ973955">
    <property type="protein sequence ID" value="EEF37215.1"/>
    <property type="molecule type" value="Genomic_DNA"/>
</dbReference>
<dbReference type="PANTHER" id="PTHR36706">
    <property type="entry name" value="UNNAMED PRODUCT"/>
    <property type="match status" value="1"/>
</dbReference>